<sequence length="57" mass="6691">MSFAKLSSVFVVVIFSLIFRKLFKTESPLNLDIERAFRFYMEVYLREVVHAHATVHG</sequence>
<dbReference type="Proteomes" id="UP001501844">
    <property type="component" value="Unassembled WGS sequence"/>
</dbReference>
<accession>A0ABP8FJ95</accession>
<evidence type="ECO:0000313" key="1">
    <source>
        <dbReference type="EMBL" id="GAA4305091.1"/>
    </source>
</evidence>
<gene>
    <name evidence="1" type="ORF">GCM10023183_18950</name>
</gene>
<evidence type="ECO:0000313" key="2">
    <source>
        <dbReference type="Proteomes" id="UP001501844"/>
    </source>
</evidence>
<organism evidence="1 2">
    <name type="scientific">Nibribacter koreensis</name>
    <dbReference type="NCBI Taxonomy" id="1084519"/>
    <lineage>
        <taxon>Bacteria</taxon>
        <taxon>Pseudomonadati</taxon>
        <taxon>Bacteroidota</taxon>
        <taxon>Cytophagia</taxon>
        <taxon>Cytophagales</taxon>
        <taxon>Hymenobacteraceae</taxon>
        <taxon>Nibribacter</taxon>
    </lineage>
</organism>
<dbReference type="EMBL" id="BAABGX010000002">
    <property type="protein sequence ID" value="GAA4305091.1"/>
    <property type="molecule type" value="Genomic_DNA"/>
</dbReference>
<reference evidence="2" key="1">
    <citation type="journal article" date="2019" name="Int. J. Syst. Evol. Microbiol.">
        <title>The Global Catalogue of Microorganisms (GCM) 10K type strain sequencing project: providing services to taxonomists for standard genome sequencing and annotation.</title>
        <authorList>
            <consortium name="The Broad Institute Genomics Platform"/>
            <consortium name="The Broad Institute Genome Sequencing Center for Infectious Disease"/>
            <person name="Wu L."/>
            <person name="Ma J."/>
        </authorList>
    </citation>
    <scope>NUCLEOTIDE SEQUENCE [LARGE SCALE GENOMIC DNA]</scope>
    <source>
        <strain evidence="2">JCM 17917</strain>
    </source>
</reference>
<keyword evidence="2" id="KW-1185">Reference proteome</keyword>
<name>A0ABP8FJ95_9BACT</name>
<proteinExistence type="predicted"/>
<comment type="caution">
    <text evidence="1">The sequence shown here is derived from an EMBL/GenBank/DDBJ whole genome shotgun (WGS) entry which is preliminary data.</text>
</comment>
<protein>
    <submittedName>
        <fullName evidence="1">Uncharacterized protein</fullName>
    </submittedName>
</protein>